<feature type="transmembrane region" description="Helical" evidence="1">
    <location>
        <begin position="6"/>
        <end position="29"/>
    </location>
</feature>
<keyword evidence="1" id="KW-0472">Membrane</keyword>
<sequence length="100" mass="11072">MTWQTNQLMAMVNLIICSGIAWACICRLNSEICRRFRLSRARYTLLLGGALASGLQPLLWGSWPTVGAVILAGCVLAGLALNVVRWYGQVGHPMRRKEDL</sequence>
<feature type="transmembrane region" description="Helical" evidence="1">
    <location>
        <begin position="41"/>
        <end position="60"/>
    </location>
</feature>
<evidence type="ECO:0000313" key="2">
    <source>
        <dbReference type="EMBL" id="MCT9812406.1"/>
    </source>
</evidence>
<proteinExistence type="predicted"/>
<dbReference type="EMBL" id="JAODYH010000008">
    <property type="protein sequence ID" value="MCT9812406.1"/>
    <property type="molecule type" value="Genomic_DNA"/>
</dbReference>
<accession>A0ABT2PPM0</accession>
<name>A0ABT2PPM0_9BURK</name>
<evidence type="ECO:0000256" key="1">
    <source>
        <dbReference type="SAM" id="Phobius"/>
    </source>
</evidence>
<organism evidence="2 3">
    <name type="scientific">Acidovorax bellezanensis</name>
    <dbReference type="NCBI Taxonomy" id="2976702"/>
    <lineage>
        <taxon>Bacteria</taxon>
        <taxon>Pseudomonadati</taxon>
        <taxon>Pseudomonadota</taxon>
        <taxon>Betaproteobacteria</taxon>
        <taxon>Burkholderiales</taxon>
        <taxon>Comamonadaceae</taxon>
        <taxon>Acidovorax</taxon>
    </lineage>
</organism>
<keyword evidence="1" id="KW-0812">Transmembrane</keyword>
<reference evidence="2 3" key="1">
    <citation type="submission" date="2022-09" db="EMBL/GenBank/DDBJ databases">
        <title>Draft genome of isolate Be4.</title>
        <authorList>
            <person name="Sanchez-Castro I."/>
            <person name="Martinez-Rodriguez P."/>
            <person name="Descostes M."/>
            <person name="Merroun M."/>
        </authorList>
    </citation>
    <scope>NUCLEOTIDE SEQUENCE [LARGE SCALE GENOMIC DNA]</scope>
    <source>
        <strain evidence="2 3">Be4</strain>
    </source>
</reference>
<dbReference type="Proteomes" id="UP001525968">
    <property type="component" value="Unassembled WGS sequence"/>
</dbReference>
<keyword evidence="1" id="KW-1133">Transmembrane helix</keyword>
<comment type="caution">
    <text evidence="2">The sequence shown here is derived from an EMBL/GenBank/DDBJ whole genome shotgun (WGS) entry which is preliminary data.</text>
</comment>
<protein>
    <recommendedName>
        <fullName evidence="4">Holin</fullName>
    </recommendedName>
</protein>
<dbReference type="RefSeq" id="WP_261501653.1">
    <property type="nucleotide sequence ID" value="NZ_JAODYH010000008.1"/>
</dbReference>
<evidence type="ECO:0000313" key="3">
    <source>
        <dbReference type="Proteomes" id="UP001525968"/>
    </source>
</evidence>
<feature type="transmembrane region" description="Helical" evidence="1">
    <location>
        <begin position="66"/>
        <end position="87"/>
    </location>
</feature>
<gene>
    <name evidence="2" type="ORF">N0K08_17320</name>
</gene>
<evidence type="ECO:0008006" key="4">
    <source>
        <dbReference type="Google" id="ProtNLM"/>
    </source>
</evidence>
<keyword evidence="3" id="KW-1185">Reference proteome</keyword>